<dbReference type="RefSeq" id="WP_189647453.1">
    <property type="nucleotide sequence ID" value="NZ_BMRC01000005.1"/>
</dbReference>
<accession>A0ABV5IUY5</accession>
<comment type="caution">
    <text evidence="1">The sequence shown here is derived from an EMBL/GenBank/DDBJ whole genome shotgun (WGS) entry which is preliminary data.</text>
</comment>
<name>A0ABV5IUY5_9ACTN</name>
<dbReference type="Proteomes" id="UP001589647">
    <property type="component" value="Unassembled WGS sequence"/>
</dbReference>
<reference evidence="1 2" key="1">
    <citation type="submission" date="2024-09" db="EMBL/GenBank/DDBJ databases">
        <authorList>
            <person name="Sun Q."/>
            <person name="Mori K."/>
        </authorList>
    </citation>
    <scope>NUCLEOTIDE SEQUENCE [LARGE SCALE GENOMIC DNA]</scope>
    <source>
        <strain evidence="1 2">CCM 3426</strain>
    </source>
</reference>
<dbReference type="EMBL" id="JBHMEI010000078">
    <property type="protein sequence ID" value="MFB9208374.1"/>
    <property type="molecule type" value="Genomic_DNA"/>
</dbReference>
<keyword evidence="2" id="KW-1185">Reference proteome</keyword>
<evidence type="ECO:0000313" key="1">
    <source>
        <dbReference type="EMBL" id="MFB9208374.1"/>
    </source>
</evidence>
<organism evidence="1 2">
    <name type="scientific">Nonomuraea spiralis</name>
    <dbReference type="NCBI Taxonomy" id="46182"/>
    <lineage>
        <taxon>Bacteria</taxon>
        <taxon>Bacillati</taxon>
        <taxon>Actinomycetota</taxon>
        <taxon>Actinomycetes</taxon>
        <taxon>Streptosporangiales</taxon>
        <taxon>Streptosporangiaceae</taxon>
        <taxon>Nonomuraea</taxon>
    </lineage>
</organism>
<sequence>MLVPFVPVVAVVAALPFAARRSERACGFLTEKDVPAVTRASPELRAAQAAAWSKYGGGVLLSRYGTGADHERGRGVGRPGLRAD</sequence>
<proteinExistence type="predicted"/>
<protein>
    <submittedName>
        <fullName evidence="1">Uncharacterized protein</fullName>
    </submittedName>
</protein>
<evidence type="ECO:0000313" key="2">
    <source>
        <dbReference type="Proteomes" id="UP001589647"/>
    </source>
</evidence>
<gene>
    <name evidence="1" type="ORF">ACFFV7_44845</name>
</gene>